<feature type="transmembrane region" description="Helical" evidence="9">
    <location>
        <begin position="202"/>
        <end position="223"/>
    </location>
</feature>
<reference evidence="11 12" key="1">
    <citation type="submission" date="2021-08" db="EMBL/GenBank/DDBJ databases">
        <title>Comparative Genomics Analysis of the Genus Qipengyuania Reveals Extensive Genetic Diversity and Metabolic Versatility, Including the Description of Fifteen Novel Species.</title>
        <authorList>
            <person name="Liu Y."/>
        </authorList>
    </citation>
    <scope>NUCLEOTIDE SEQUENCE [LARGE SCALE GENOMIC DNA]</scope>
    <source>
        <strain evidence="11 12">1XM2-8</strain>
    </source>
</reference>
<evidence type="ECO:0000256" key="1">
    <source>
        <dbReference type="ARBA" id="ARBA00004651"/>
    </source>
</evidence>
<dbReference type="Pfam" id="PF11812">
    <property type="entry name" value="DUF3333"/>
    <property type="match status" value="1"/>
</dbReference>
<dbReference type="InterPro" id="IPR035906">
    <property type="entry name" value="MetI-like_sf"/>
</dbReference>
<feature type="transmembrane region" description="Helical" evidence="9">
    <location>
        <begin position="269"/>
        <end position="293"/>
    </location>
</feature>
<dbReference type="InterPro" id="IPR005672">
    <property type="entry name" value="Phosphate_PstA"/>
</dbReference>
<proteinExistence type="inferred from homology"/>
<dbReference type="PANTHER" id="PTHR43470">
    <property type="entry name" value="PHOSPHATE TRANSPORT SYSTEM PERMEASE PROTEIN PSTA-RELATED"/>
    <property type="match status" value="1"/>
</dbReference>
<feature type="domain" description="ABC transmembrane type-1" evidence="10">
    <location>
        <begin position="198"/>
        <end position="405"/>
    </location>
</feature>
<dbReference type="Proteomes" id="UP000824280">
    <property type="component" value="Chromosome"/>
</dbReference>
<feature type="transmembrane region" description="Helical" evidence="9">
    <location>
        <begin position="314"/>
        <end position="336"/>
    </location>
</feature>
<evidence type="ECO:0000256" key="2">
    <source>
        <dbReference type="ARBA" id="ARBA00007069"/>
    </source>
</evidence>
<organism evidence="11 12">
    <name type="scientific">Qipengyuania psychrotolerans</name>
    <dbReference type="NCBI Taxonomy" id="2867238"/>
    <lineage>
        <taxon>Bacteria</taxon>
        <taxon>Pseudomonadati</taxon>
        <taxon>Pseudomonadota</taxon>
        <taxon>Alphaproteobacteria</taxon>
        <taxon>Sphingomonadales</taxon>
        <taxon>Erythrobacteraceae</taxon>
        <taxon>Qipengyuania</taxon>
    </lineage>
</organism>
<protein>
    <recommendedName>
        <fullName evidence="3 9">Phosphate transport system permease protein PstA</fullName>
    </recommendedName>
</protein>
<sequence>MSERIAPTRTPAFEARLKKRYAAEKRFRGLGLAAIVFSVGVLIYLLASMTFNGIGGFQRSEVAVPIDFAQAGLSADPATMAGPDAVQSLQGQGLPEVVQYFAQEALGEEAAEELGAQAWRDVAQAIIADPSIIRQERTFWLPASADLASGYAGEGSAEMQALAAQLDAEGKIDKNFDAGFFSRADATNPQQVGIWGALKGSMLTMVVTLLLAFPIGVLAALYLEEYAPKNRWTDLIELSINNLAAVPSIIFGLLGLAVFLTIFPNLRSAPVIGGMTLALMTMPVIVIAGRNAIKAVPPSIRDGALAVGASPVQVVFHHVLPLALPGILTGTIIGMARALGETAPLLMIGMRAFVATPPDGFTSPATVLPMQIFLWSDEIDRGFVERTSAAIIVLLLFLLLMNGLAIYLRNKFEKKW</sequence>
<keyword evidence="6 9" id="KW-0812">Transmembrane</keyword>
<dbReference type="InterPro" id="IPR000515">
    <property type="entry name" value="MetI-like"/>
</dbReference>
<keyword evidence="12" id="KW-1185">Reference proteome</keyword>
<dbReference type="PROSITE" id="PS50928">
    <property type="entry name" value="ABC_TM1"/>
    <property type="match status" value="1"/>
</dbReference>
<evidence type="ECO:0000256" key="8">
    <source>
        <dbReference type="ARBA" id="ARBA00023136"/>
    </source>
</evidence>
<dbReference type="CDD" id="cd06261">
    <property type="entry name" value="TM_PBP2"/>
    <property type="match status" value="1"/>
</dbReference>
<evidence type="ECO:0000313" key="12">
    <source>
        <dbReference type="Proteomes" id="UP000824280"/>
    </source>
</evidence>
<dbReference type="PANTHER" id="PTHR43470:SF5">
    <property type="entry name" value="PHOSPHATE TRANSPORT SYSTEM PERMEASE PROTEIN PSTA"/>
    <property type="match status" value="1"/>
</dbReference>
<evidence type="ECO:0000256" key="6">
    <source>
        <dbReference type="ARBA" id="ARBA00022692"/>
    </source>
</evidence>
<feature type="transmembrane region" description="Helical" evidence="9">
    <location>
        <begin position="243"/>
        <end position="263"/>
    </location>
</feature>
<dbReference type="Pfam" id="PF00528">
    <property type="entry name" value="BPD_transp_1"/>
    <property type="match status" value="1"/>
</dbReference>
<feature type="transmembrane region" description="Helical" evidence="9">
    <location>
        <begin position="27"/>
        <end position="47"/>
    </location>
</feature>
<name>A0ABX8ZGF9_9SPHN</name>
<evidence type="ECO:0000256" key="4">
    <source>
        <dbReference type="ARBA" id="ARBA00022448"/>
    </source>
</evidence>
<dbReference type="RefSeq" id="WP_221423526.1">
    <property type="nucleotide sequence ID" value="NZ_CP081297.1"/>
</dbReference>
<keyword evidence="8 9" id="KW-0472">Membrane</keyword>
<comment type="similarity">
    <text evidence="2 9">Belongs to the binding-protein-dependent transport system permease family. CysTW subfamily.</text>
</comment>
<dbReference type="Gene3D" id="1.10.3720.10">
    <property type="entry name" value="MetI-like"/>
    <property type="match status" value="1"/>
</dbReference>
<dbReference type="EMBL" id="CP081297">
    <property type="protein sequence ID" value="QZD87992.1"/>
    <property type="molecule type" value="Genomic_DNA"/>
</dbReference>
<evidence type="ECO:0000256" key="9">
    <source>
        <dbReference type="RuleBase" id="RU363043"/>
    </source>
</evidence>
<accession>A0ABX8ZGF9</accession>
<dbReference type="NCBIfam" id="TIGR00974">
    <property type="entry name" value="3a0107s02c"/>
    <property type="match status" value="1"/>
</dbReference>
<keyword evidence="7 9" id="KW-1133">Transmembrane helix</keyword>
<evidence type="ECO:0000256" key="5">
    <source>
        <dbReference type="ARBA" id="ARBA00022475"/>
    </source>
</evidence>
<comment type="subcellular location">
    <subcellularLocation>
        <location evidence="9">Cell inner membrane</location>
        <topology evidence="9">Multi-pass membrane protein</topology>
    </subcellularLocation>
    <subcellularLocation>
        <location evidence="1">Cell membrane</location>
        <topology evidence="1">Multi-pass membrane protein</topology>
    </subcellularLocation>
</comment>
<dbReference type="SUPFAM" id="SSF161098">
    <property type="entry name" value="MetI-like"/>
    <property type="match status" value="1"/>
</dbReference>
<keyword evidence="4" id="KW-0813">Transport</keyword>
<keyword evidence="5 9" id="KW-1003">Cell membrane</keyword>
<gene>
    <name evidence="11" type="primary">pstA</name>
    <name evidence="11" type="ORF">K3166_04740</name>
</gene>
<feature type="transmembrane region" description="Helical" evidence="9">
    <location>
        <begin position="389"/>
        <end position="408"/>
    </location>
</feature>
<evidence type="ECO:0000256" key="7">
    <source>
        <dbReference type="ARBA" id="ARBA00022989"/>
    </source>
</evidence>
<evidence type="ECO:0000313" key="11">
    <source>
        <dbReference type="EMBL" id="QZD87992.1"/>
    </source>
</evidence>
<evidence type="ECO:0000256" key="3">
    <source>
        <dbReference type="ARBA" id="ARBA00016864"/>
    </source>
</evidence>
<evidence type="ECO:0000259" key="10">
    <source>
        <dbReference type="PROSITE" id="PS50928"/>
    </source>
</evidence>
<dbReference type="InterPro" id="IPR024573">
    <property type="entry name" value="DUF3333"/>
</dbReference>